<gene>
    <name evidence="6" type="ORF">O1G21_01430</name>
</gene>
<keyword evidence="7" id="KW-1185">Reference proteome</keyword>
<feature type="domain" description="CBS" evidence="5">
    <location>
        <begin position="79"/>
        <end position="138"/>
    </location>
</feature>
<dbReference type="Proteomes" id="UP001212821">
    <property type="component" value="Chromosome"/>
</dbReference>
<dbReference type="InterPro" id="IPR046342">
    <property type="entry name" value="CBS_dom_sf"/>
</dbReference>
<keyword evidence="1 2" id="KW-0129">CBS domain</keyword>
<evidence type="ECO:0000256" key="1">
    <source>
        <dbReference type="ARBA" id="ARBA00023122"/>
    </source>
</evidence>
<dbReference type="Gene3D" id="3.10.580.10">
    <property type="entry name" value="CBS-domain"/>
    <property type="match status" value="1"/>
</dbReference>
<evidence type="ECO:0000313" key="6">
    <source>
        <dbReference type="EMBL" id="WBP84642.1"/>
    </source>
</evidence>
<reference evidence="7" key="1">
    <citation type="submission" date="2022-12" db="EMBL/GenBank/DDBJ databases">
        <authorList>
            <person name="Mo P."/>
        </authorList>
    </citation>
    <scope>NUCLEOTIDE SEQUENCE [LARGE SCALE GENOMIC DNA]</scope>
    <source>
        <strain evidence="7">HUAS 3-15</strain>
    </source>
</reference>
<dbReference type="PROSITE" id="PS51371">
    <property type="entry name" value="CBS"/>
    <property type="match status" value="2"/>
</dbReference>
<dbReference type="PANTHER" id="PTHR43080">
    <property type="entry name" value="CBS DOMAIN-CONTAINING PROTEIN CBSX3, MITOCHONDRIAL"/>
    <property type="match status" value="1"/>
</dbReference>
<accession>A0ABY7PW22</accession>
<dbReference type="InterPro" id="IPR000644">
    <property type="entry name" value="CBS_dom"/>
</dbReference>
<sequence>MSEHEYFSAGTESRRSVPGKAWSPEEPHRRDMLLRYLGAVAGISAARARESEPEPATPEATAVPDESGPVPVLRVRDVMDVPAVAVSGDLPFTELARTLAREHVGAVPVVDAKDRVIGVVSESDLLAKAAVEAMEHPFGPIDRLRDRGLQHKAQGETAATLMTAPATTVRPGMTVAEAALTAARYRLKRIPVADWQGRLVGVVRRAALLSALVRDDEHIREEITSRILTHEFHLPQGAVEVTVHNGVVDLAGRLDRESIPRLLAEVRDIDDVTDVHDHLNAA</sequence>
<dbReference type="SUPFAM" id="SSF54631">
    <property type="entry name" value="CBS-domain pair"/>
    <property type="match status" value="1"/>
</dbReference>
<dbReference type="Pfam" id="PF00571">
    <property type="entry name" value="CBS"/>
    <property type="match status" value="2"/>
</dbReference>
<dbReference type="RefSeq" id="WP_270140018.1">
    <property type="nucleotide sequence ID" value="NZ_CP115450.1"/>
</dbReference>
<evidence type="ECO:0000256" key="3">
    <source>
        <dbReference type="SAM" id="MobiDB-lite"/>
    </source>
</evidence>
<evidence type="ECO:0000256" key="2">
    <source>
        <dbReference type="PROSITE-ProRule" id="PRU00703"/>
    </source>
</evidence>
<dbReference type="PROSITE" id="PS50914">
    <property type="entry name" value="BON"/>
    <property type="match status" value="1"/>
</dbReference>
<proteinExistence type="predicted"/>
<dbReference type="PANTHER" id="PTHR43080:SF29">
    <property type="entry name" value="OS02G0818000 PROTEIN"/>
    <property type="match status" value="1"/>
</dbReference>
<evidence type="ECO:0000259" key="4">
    <source>
        <dbReference type="PROSITE" id="PS50914"/>
    </source>
</evidence>
<dbReference type="InterPro" id="IPR007055">
    <property type="entry name" value="BON_dom"/>
</dbReference>
<dbReference type="EMBL" id="CP115450">
    <property type="protein sequence ID" value="WBP84642.1"/>
    <property type="molecule type" value="Genomic_DNA"/>
</dbReference>
<feature type="domain" description="BON" evidence="4">
    <location>
        <begin position="215"/>
        <end position="282"/>
    </location>
</feature>
<dbReference type="SMART" id="SM00116">
    <property type="entry name" value="CBS"/>
    <property type="match status" value="2"/>
</dbReference>
<feature type="region of interest" description="Disordered" evidence="3">
    <location>
        <begin position="46"/>
        <end position="68"/>
    </location>
</feature>
<evidence type="ECO:0000259" key="5">
    <source>
        <dbReference type="PROSITE" id="PS51371"/>
    </source>
</evidence>
<evidence type="ECO:0000313" key="7">
    <source>
        <dbReference type="Proteomes" id="UP001212821"/>
    </source>
</evidence>
<name>A0ABY7PW22_9ACTN</name>
<protein>
    <submittedName>
        <fullName evidence="6">CBS domain-containing protein</fullName>
    </submittedName>
</protein>
<organism evidence="6 7">
    <name type="scientific">Kitasatospora cathayae</name>
    <dbReference type="NCBI Taxonomy" id="3004092"/>
    <lineage>
        <taxon>Bacteria</taxon>
        <taxon>Bacillati</taxon>
        <taxon>Actinomycetota</taxon>
        <taxon>Actinomycetes</taxon>
        <taxon>Kitasatosporales</taxon>
        <taxon>Streptomycetaceae</taxon>
        <taxon>Kitasatospora</taxon>
    </lineage>
</organism>
<feature type="domain" description="CBS" evidence="5">
    <location>
        <begin position="162"/>
        <end position="222"/>
    </location>
</feature>
<dbReference type="InterPro" id="IPR051257">
    <property type="entry name" value="Diverse_CBS-Domain"/>
</dbReference>
<dbReference type="Pfam" id="PF04972">
    <property type="entry name" value="BON"/>
    <property type="match status" value="1"/>
</dbReference>
<feature type="region of interest" description="Disordered" evidence="3">
    <location>
        <begin position="1"/>
        <end position="26"/>
    </location>
</feature>